<dbReference type="GO" id="GO:0030246">
    <property type="term" value="F:carbohydrate binding"/>
    <property type="evidence" value="ECO:0007669"/>
    <property type="project" value="UniProtKB-KW"/>
</dbReference>
<dbReference type="InterPro" id="IPR008271">
    <property type="entry name" value="Ser/Thr_kinase_AS"/>
</dbReference>
<dbReference type="SUPFAM" id="SSF56112">
    <property type="entry name" value="Protein kinase-like (PK-like)"/>
    <property type="match status" value="1"/>
</dbReference>
<evidence type="ECO:0000256" key="1">
    <source>
        <dbReference type="ARBA" id="ARBA00004479"/>
    </source>
</evidence>
<dbReference type="InterPro" id="IPR013320">
    <property type="entry name" value="ConA-like_dom_sf"/>
</dbReference>
<accession>A0A803LM46</accession>
<dbReference type="InterPro" id="IPR011009">
    <property type="entry name" value="Kinase-like_dom_sf"/>
</dbReference>
<evidence type="ECO:0000256" key="9">
    <source>
        <dbReference type="ARBA" id="ARBA00022777"/>
    </source>
</evidence>
<evidence type="ECO:0000256" key="13">
    <source>
        <dbReference type="ARBA" id="ARBA00023170"/>
    </source>
</evidence>
<evidence type="ECO:0000256" key="14">
    <source>
        <dbReference type="PROSITE-ProRule" id="PRU10141"/>
    </source>
</evidence>
<dbReference type="Gramene" id="AUR62015357-RA">
    <property type="protein sequence ID" value="AUR62015357-RA:cds"/>
    <property type="gene ID" value="AUR62015357"/>
</dbReference>
<dbReference type="Proteomes" id="UP000596660">
    <property type="component" value="Unplaced"/>
</dbReference>
<dbReference type="Gene3D" id="3.30.200.20">
    <property type="entry name" value="Phosphorylase Kinase, domain 1"/>
    <property type="match status" value="1"/>
</dbReference>
<dbReference type="CDD" id="cd06899">
    <property type="entry name" value="lectin_legume_LecRK_Arcelin_ConA"/>
    <property type="match status" value="1"/>
</dbReference>
<comment type="subcellular location">
    <subcellularLocation>
        <location evidence="1">Membrane</location>
        <topology evidence="1">Single-pass type I membrane protein</topology>
    </subcellularLocation>
</comment>
<dbReference type="Pfam" id="PF00069">
    <property type="entry name" value="Pkinase"/>
    <property type="match status" value="1"/>
</dbReference>
<keyword evidence="4" id="KW-0808">Transferase</keyword>
<evidence type="ECO:0000256" key="10">
    <source>
        <dbReference type="ARBA" id="ARBA00022840"/>
    </source>
</evidence>
<proteinExistence type="inferred from homology"/>
<dbReference type="FunFam" id="1.10.510.10:FF:000444">
    <property type="entry name" value="probable L-type lectin-domain containing receptor kinase S.5"/>
    <property type="match status" value="1"/>
</dbReference>
<dbReference type="SUPFAM" id="SSF49899">
    <property type="entry name" value="Concanavalin A-like lectins/glucanases"/>
    <property type="match status" value="1"/>
</dbReference>
<comment type="similarity">
    <text evidence="3">In the C-terminal section; belongs to the protein kinase superfamily. Ser/Thr protein kinase family.</text>
</comment>
<evidence type="ECO:0000256" key="4">
    <source>
        <dbReference type="ARBA" id="ARBA00022679"/>
    </source>
</evidence>
<keyword evidence="5 15" id="KW-0812">Transmembrane</keyword>
<reference evidence="18" key="1">
    <citation type="journal article" date="2017" name="Nature">
        <title>The genome of Chenopodium quinoa.</title>
        <authorList>
            <person name="Jarvis D.E."/>
            <person name="Ho Y.S."/>
            <person name="Lightfoot D.J."/>
            <person name="Schmoeckel S.M."/>
            <person name="Li B."/>
            <person name="Borm T.J.A."/>
            <person name="Ohyanagi H."/>
            <person name="Mineta K."/>
            <person name="Michell C.T."/>
            <person name="Saber N."/>
            <person name="Kharbatia N.M."/>
            <person name="Rupper R.R."/>
            <person name="Sharp A.R."/>
            <person name="Dally N."/>
            <person name="Boughton B.A."/>
            <person name="Woo Y.H."/>
            <person name="Gao G."/>
            <person name="Schijlen E.G.W.M."/>
            <person name="Guo X."/>
            <person name="Momin A.A."/>
            <person name="Negrao S."/>
            <person name="Al-Babili S."/>
            <person name="Gehring C."/>
            <person name="Roessner U."/>
            <person name="Jung C."/>
            <person name="Murphy K."/>
            <person name="Arold S.T."/>
            <person name="Gojobori T."/>
            <person name="van der Linden C.G."/>
            <person name="van Loo E.N."/>
            <person name="Jellen E.N."/>
            <person name="Maughan P.J."/>
            <person name="Tester M."/>
        </authorList>
    </citation>
    <scope>NUCLEOTIDE SEQUENCE [LARGE SCALE GENOMIC DNA]</scope>
    <source>
        <strain evidence="18">cv. PI 614886</strain>
    </source>
</reference>
<keyword evidence="9" id="KW-0418">Kinase</keyword>
<dbReference type="SMART" id="SM00220">
    <property type="entry name" value="S_TKc"/>
    <property type="match status" value="1"/>
</dbReference>
<dbReference type="PROSITE" id="PS00108">
    <property type="entry name" value="PROTEIN_KINASE_ST"/>
    <property type="match status" value="1"/>
</dbReference>
<sequence length="649" mass="72678">MIHNIMDFLFLIILALNTLDQVGCYTSSYTTFNNSVGDDFITPNDNSVILKNAIQVTRDVSGSVFNLSGKVLYKRPFDLWSKSGRIASFNSTFVVNIETRNDIGLTGQHGGEGLAFILAKDAELPTNSEGQWLGIVNASTNGSFQSNIVAIELDTKKSFAEDLDDNHVGLDINSVYSKSQVSLSRLGIRISEGKDITVRINYDGVTKVMKVSVKAENQTEFSRIMSVPIDLALHLSRTVYVGFLGSTGTGSENNCVKSWFFNADDIDRTKRLWVWIVIPVIIVVLLLCSTVGWCLYVTQRRKENQARDDDDLDMQNIETGLGPKKFRLKELKGATGNFSPKNELGRGGFGIVYKGMLDIKDVAVKRIINTSQGKQNLIAEVTTIGSLHHKNLVELIGWCYEKNEFLLVYEYMPNGSLDQFIRSDDENMILGWEIRHNIICGVALSLDYLHHECSKRVLHRDIKSSNIMLDSEFNARLGDFGLARTFKLSEKTHHTSKDISGTPGYMAPEIFLTGRSTTETDVYAFGVVMLEVVCGRRLDILTKDDEIRVNIIDWVWEFHKHGVLTDAIDPKLKGQFDKIQAECMLALGLACCHPNPYIRPSMRITLQVFWGEVAPPDVPLEKPAFMWPANALCSYRENDLCFTGGIMST</sequence>
<dbReference type="OMA" id="VWIRIEY"/>
<dbReference type="GO" id="GO:0004672">
    <property type="term" value="F:protein kinase activity"/>
    <property type="evidence" value="ECO:0007669"/>
    <property type="project" value="InterPro"/>
</dbReference>
<name>A0A803LM46_CHEQI</name>
<dbReference type="AlphaFoldDB" id="A0A803LM46"/>
<evidence type="ECO:0000313" key="18">
    <source>
        <dbReference type="EnsemblPlants" id="AUR62015357-RA:cds"/>
    </source>
</evidence>
<evidence type="ECO:0000256" key="8">
    <source>
        <dbReference type="ARBA" id="ARBA00022741"/>
    </source>
</evidence>
<keyword evidence="10 14" id="KW-0067">ATP-binding</keyword>
<keyword evidence="11 15" id="KW-1133">Transmembrane helix</keyword>
<dbReference type="Pfam" id="PF00139">
    <property type="entry name" value="Lectin_legB"/>
    <property type="match status" value="1"/>
</dbReference>
<evidence type="ECO:0000256" key="12">
    <source>
        <dbReference type="ARBA" id="ARBA00023136"/>
    </source>
</evidence>
<evidence type="ECO:0000256" key="3">
    <source>
        <dbReference type="ARBA" id="ARBA00010217"/>
    </source>
</evidence>
<dbReference type="PANTHER" id="PTHR27007">
    <property type="match status" value="1"/>
</dbReference>
<protein>
    <recommendedName>
        <fullName evidence="17">Protein kinase domain-containing protein</fullName>
    </recommendedName>
</protein>
<dbReference type="PROSITE" id="PS50011">
    <property type="entry name" value="PROTEIN_KINASE_DOM"/>
    <property type="match status" value="1"/>
</dbReference>
<dbReference type="EnsemblPlants" id="AUR62015357-RA">
    <property type="protein sequence ID" value="AUR62015357-RA:cds"/>
    <property type="gene ID" value="AUR62015357"/>
</dbReference>
<evidence type="ECO:0000256" key="5">
    <source>
        <dbReference type="ARBA" id="ARBA00022692"/>
    </source>
</evidence>
<evidence type="ECO:0000259" key="17">
    <source>
        <dbReference type="PROSITE" id="PS50011"/>
    </source>
</evidence>
<evidence type="ECO:0000256" key="6">
    <source>
        <dbReference type="ARBA" id="ARBA00022729"/>
    </source>
</evidence>
<dbReference type="PROSITE" id="PS00107">
    <property type="entry name" value="PROTEIN_KINASE_ATP"/>
    <property type="match status" value="1"/>
</dbReference>
<organism evidence="18 19">
    <name type="scientific">Chenopodium quinoa</name>
    <name type="common">Quinoa</name>
    <dbReference type="NCBI Taxonomy" id="63459"/>
    <lineage>
        <taxon>Eukaryota</taxon>
        <taxon>Viridiplantae</taxon>
        <taxon>Streptophyta</taxon>
        <taxon>Embryophyta</taxon>
        <taxon>Tracheophyta</taxon>
        <taxon>Spermatophyta</taxon>
        <taxon>Magnoliopsida</taxon>
        <taxon>eudicotyledons</taxon>
        <taxon>Gunneridae</taxon>
        <taxon>Pentapetalae</taxon>
        <taxon>Caryophyllales</taxon>
        <taxon>Chenopodiaceae</taxon>
        <taxon>Chenopodioideae</taxon>
        <taxon>Atripliceae</taxon>
        <taxon>Chenopodium</taxon>
    </lineage>
</organism>
<evidence type="ECO:0000256" key="15">
    <source>
        <dbReference type="SAM" id="Phobius"/>
    </source>
</evidence>
<dbReference type="InterPro" id="IPR001220">
    <property type="entry name" value="Legume_lectin_dom"/>
</dbReference>
<feature type="domain" description="Protein kinase" evidence="17">
    <location>
        <begin position="338"/>
        <end position="625"/>
    </location>
</feature>
<keyword evidence="19" id="KW-1185">Reference proteome</keyword>
<keyword evidence="8 14" id="KW-0547">Nucleotide-binding</keyword>
<feature type="chain" id="PRO_5031167054" description="Protein kinase domain-containing protein" evidence="16">
    <location>
        <begin position="25"/>
        <end position="649"/>
    </location>
</feature>
<feature type="transmembrane region" description="Helical" evidence="15">
    <location>
        <begin position="272"/>
        <end position="297"/>
    </location>
</feature>
<comment type="similarity">
    <text evidence="2">In the N-terminal section; belongs to the leguminous lectin family.</text>
</comment>
<dbReference type="Gene3D" id="2.60.120.200">
    <property type="match status" value="1"/>
</dbReference>
<keyword evidence="6 16" id="KW-0732">Signal</keyword>
<dbReference type="GO" id="GO:0005524">
    <property type="term" value="F:ATP binding"/>
    <property type="evidence" value="ECO:0007669"/>
    <property type="project" value="UniProtKB-UniRule"/>
</dbReference>
<dbReference type="FunFam" id="3.30.200.20:FF:000178">
    <property type="entry name" value="serine/threonine-protein kinase PBS1-like"/>
    <property type="match status" value="1"/>
</dbReference>
<dbReference type="GO" id="GO:0016020">
    <property type="term" value="C:membrane"/>
    <property type="evidence" value="ECO:0007669"/>
    <property type="project" value="UniProtKB-SubCell"/>
</dbReference>
<evidence type="ECO:0000256" key="16">
    <source>
        <dbReference type="SAM" id="SignalP"/>
    </source>
</evidence>
<evidence type="ECO:0000313" key="19">
    <source>
        <dbReference type="Proteomes" id="UP000596660"/>
    </source>
</evidence>
<dbReference type="InterPro" id="IPR050528">
    <property type="entry name" value="L-type_Lectin-RKs"/>
</dbReference>
<dbReference type="InterPro" id="IPR017441">
    <property type="entry name" value="Protein_kinase_ATP_BS"/>
</dbReference>
<gene>
    <name evidence="18" type="primary">LOC110689476</name>
</gene>
<evidence type="ECO:0000256" key="7">
    <source>
        <dbReference type="ARBA" id="ARBA00022734"/>
    </source>
</evidence>
<reference evidence="18" key="2">
    <citation type="submission" date="2021-03" db="UniProtKB">
        <authorList>
            <consortium name="EnsemblPlants"/>
        </authorList>
    </citation>
    <scope>IDENTIFICATION</scope>
</reference>
<dbReference type="InterPro" id="IPR000719">
    <property type="entry name" value="Prot_kinase_dom"/>
</dbReference>
<dbReference type="CDD" id="cd14066">
    <property type="entry name" value="STKc_IRAK"/>
    <property type="match status" value="1"/>
</dbReference>
<keyword evidence="7" id="KW-0430">Lectin</keyword>
<dbReference type="Gene3D" id="1.10.510.10">
    <property type="entry name" value="Transferase(Phosphotransferase) domain 1"/>
    <property type="match status" value="1"/>
</dbReference>
<evidence type="ECO:0000256" key="2">
    <source>
        <dbReference type="ARBA" id="ARBA00008536"/>
    </source>
</evidence>
<keyword evidence="12 15" id="KW-0472">Membrane</keyword>
<feature type="binding site" evidence="14">
    <location>
        <position position="365"/>
    </location>
    <ligand>
        <name>ATP</name>
        <dbReference type="ChEBI" id="CHEBI:30616"/>
    </ligand>
</feature>
<feature type="signal peptide" evidence="16">
    <location>
        <begin position="1"/>
        <end position="24"/>
    </location>
</feature>
<keyword evidence="13" id="KW-0675">Receptor</keyword>
<evidence type="ECO:0000256" key="11">
    <source>
        <dbReference type="ARBA" id="ARBA00022989"/>
    </source>
</evidence>